<evidence type="ECO:0000256" key="5">
    <source>
        <dbReference type="ARBA" id="ARBA00023136"/>
    </source>
</evidence>
<keyword evidence="4 6" id="KW-1133">Transmembrane helix</keyword>
<comment type="caution">
    <text evidence="8">The sequence shown here is derived from an EMBL/GenBank/DDBJ whole genome shotgun (WGS) entry which is preliminary data.</text>
</comment>
<keyword evidence="5 6" id="KW-0472">Membrane</keyword>
<evidence type="ECO:0000256" key="2">
    <source>
        <dbReference type="ARBA" id="ARBA00022448"/>
    </source>
</evidence>
<protein>
    <recommendedName>
        <fullName evidence="7">Major facilitator superfamily (MFS) profile domain-containing protein</fullName>
    </recommendedName>
</protein>
<dbReference type="RefSeq" id="WP_202995639.1">
    <property type="nucleotide sequence ID" value="NZ_JAENHO010000010.1"/>
</dbReference>
<gene>
    <name evidence="8" type="ORF">JKJ07_32130</name>
</gene>
<accession>A0ABS1VWY1</accession>
<dbReference type="InterPro" id="IPR036259">
    <property type="entry name" value="MFS_trans_sf"/>
</dbReference>
<evidence type="ECO:0000313" key="8">
    <source>
        <dbReference type="EMBL" id="MBL7258972.1"/>
    </source>
</evidence>
<proteinExistence type="predicted"/>
<dbReference type="InterPro" id="IPR020846">
    <property type="entry name" value="MFS_dom"/>
</dbReference>
<feature type="domain" description="Major facilitator superfamily (MFS) profile" evidence="7">
    <location>
        <begin position="1"/>
        <end position="162"/>
    </location>
</feature>
<comment type="subcellular location">
    <subcellularLocation>
        <location evidence="1">Cell membrane</location>
        <topology evidence="1">Multi-pass membrane protein</topology>
    </subcellularLocation>
</comment>
<evidence type="ECO:0000256" key="1">
    <source>
        <dbReference type="ARBA" id="ARBA00004651"/>
    </source>
</evidence>
<name>A0ABS1VWY1_9ACTN</name>
<keyword evidence="9" id="KW-1185">Reference proteome</keyword>
<dbReference type="Proteomes" id="UP000598996">
    <property type="component" value="Unassembled WGS sequence"/>
</dbReference>
<evidence type="ECO:0000313" key="9">
    <source>
        <dbReference type="Proteomes" id="UP000598996"/>
    </source>
</evidence>
<organism evidence="8 9">
    <name type="scientific">Paractinoplanes lichenicola</name>
    <dbReference type="NCBI Taxonomy" id="2802976"/>
    <lineage>
        <taxon>Bacteria</taxon>
        <taxon>Bacillati</taxon>
        <taxon>Actinomycetota</taxon>
        <taxon>Actinomycetes</taxon>
        <taxon>Micromonosporales</taxon>
        <taxon>Micromonosporaceae</taxon>
        <taxon>Paractinoplanes</taxon>
    </lineage>
</organism>
<dbReference type="EMBL" id="JAENHO010000010">
    <property type="protein sequence ID" value="MBL7258972.1"/>
    <property type="molecule type" value="Genomic_DNA"/>
</dbReference>
<evidence type="ECO:0000256" key="3">
    <source>
        <dbReference type="ARBA" id="ARBA00022692"/>
    </source>
</evidence>
<sequence>MQVATRLVDRIAPRRVALTGVTLGLVAMAWLLTATTTNSPYVVLVAAATLLGIASGATILPTMTAAVRDLPASDLPAGTTLLALTQQLAAAVGVAVVATVLEVALDGPTGGGGVAAMLALDPVARQAVEPDLAVAVGSAYGVGTLLMVIAVVVAVRLPQRVDSQRVRQ</sequence>
<reference evidence="8 9" key="1">
    <citation type="submission" date="2021-01" db="EMBL/GenBank/DDBJ databases">
        <title>Actinoplanes sp. nov. LDG1-01 isolated from lichen.</title>
        <authorList>
            <person name="Saeng-In P."/>
            <person name="Phongsopitanun W."/>
            <person name="Kanchanasin P."/>
            <person name="Yuki M."/>
            <person name="Kudo T."/>
            <person name="Ohkuma M."/>
            <person name="Tanasupawat S."/>
        </authorList>
    </citation>
    <scope>NUCLEOTIDE SEQUENCE [LARGE SCALE GENOMIC DNA]</scope>
    <source>
        <strain evidence="8 9">LDG1-01</strain>
    </source>
</reference>
<evidence type="ECO:0000256" key="6">
    <source>
        <dbReference type="SAM" id="Phobius"/>
    </source>
</evidence>
<feature type="transmembrane region" description="Helical" evidence="6">
    <location>
        <begin position="16"/>
        <end position="35"/>
    </location>
</feature>
<keyword evidence="2" id="KW-0813">Transport</keyword>
<dbReference type="Gene3D" id="1.20.1250.20">
    <property type="entry name" value="MFS general substrate transporter like domains"/>
    <property type="match status" value="1"/>
</dbReference>
<evidence type="ECO:0000256" key="4">
    <source>
        <dbReference type="ARBA" id="ARBA00022989"/>
    </source>
</evidence>
<dbReference type="PANTHER" id="PTHR42718">
    <property type="entry name" value="MAJOR FACILITATOR SUPERFAMILY MULTIDRUG TRANSPORTER MFSC"/>
    <property type="match status" value="1"/>
</dbReference>
<dbReference type="SUPFAM" id="SSF103473">
    <property type="entry name" value="MFS general substrate transporter"/>
    <property type="match status" value="1"/>
</dbReference>
<keyword evidence="3 6" id="KW-0812">Transmembrane</keyword>
<dbReference type="PROSITE" id="PS50850">
    <property type="entry name" value="MFS"/>
    <property type="match status" value="1"/>
</dbReference>
<dbReference type="PANTHER" id="PTHR42718:SF9">
    <property type="entry name" value="MAJOR FACILITATOR SUPERFAMILY MULTIDRUG TRANSPORTER MFSC"/>
    <property type="match status" value="1"/>
</dbReference>
<evidence type="ECO:0000259" key="7">
    <source>
        <dbReference type="PROSITE" id="PS50850"/>
    </source>
</evidence>
<feature type="transmembrane region" description="Helical" evidence="6">
    <location>
        <begin position="132"/>
        <end position="155"/>
    </location>
</feature>
<feature type="transmembrane region" description="Helical" evidence="6">
    <location>
        <begin position="41"/>
        <end position="60"/>
    </location>
</feature>